<accession>A0A3F3H405</accession>
<dbReference type="InterPro" id="IPR009006">
    <property type="entry name" value="Ala_racemase/Decarboxylase_C"/>
</dbReference>
<dbReference type="HAMAP" id="MF_01201">
    <property type="entry name" value="Ala_racemase"/>
    <property type="match status" value="1"/>
</dbReference>
<gene>
    <name evidence="8" type="ORF">FPFC_041110</name>
</gene>
<dbReference type="PANTHER" id="PTHR30511">
    <property type="entry name" value="ALANINE RACEMASE"/>
    <property type="match status" value="1"/>
</dbReference>
<dbReference type="RefSeq" id="WP_059378441.1">
    <property type="nucleotide sequence ID" value="NZ_DF968066.1"/>
</dbReference>
<proteinExistence type="inferred from homology"/>
<dbReference type="SMART" id="SM01005">
    <property type="entry name" value="Ala_racemase_C"/>
    <property type="match status" value="1"/>
</dbReference>
<protein>
    <recommendedName>
        <fullName evidence="4">Alanine racemase</fullName>
        <ecNumber evidence="4">5.1.1.1</ecNumber>
    </recommendedName>
</protein>
<dbReference type="Pfam" id="PF00842">
    <property type="entry name" value="Ala_racemase_C"/>
    <property type="match status" value="1"/>
</dbReference>
<evidence type="ECO:0000256" key="6">
    <source>
        <dbReference type="PIRSR" id="PIRSR600821-52"/>
    </source>
</evidence>
<dbReference type="GO" id="GO:0009252">
    <property type="term" value="P:peptidoglycan biosynthetic process"/>
    <property type="evidence" value="ECO:0007669"/>
    <property type="project" value="TreeGrafter"/>
</dbReference>
<dbReference type="GO" id="GO:0030170">
    <property type="term" value="F:pyridoxal phosphate binding"/>
    <property type="evidence" value="ECO:0007669"/>
    <property type="project" value="UniProtKB-UniRule"/>
</dbReference>
<dbReference type="Proteomes" id="UP000061227">
    <property type="component" value="Unassembled WGS sequence"/>
</dbReference>
<dbReference type="STRING" id="220714.SAMN05660469_0835"/>
<dbReference type="EMBL" id="DF968066">
    <property type="protein sequence ID" value="GAP03118.1"/>
    <property type="molecule type" value="Genomic_DNA"/>
</dbReference>
<dbReference type="FunFam" id="3.20.20.10:FF:000002">
    <property type="entry name" value="Alanine racemase"/>
    <property type="match status" value="1"/>
</dbReference>
<keyword evidence="2 4" id="KW-0663">Pyridoxal phosphate</keyword>
<dbReference type="PROSITE" id="PS00395">
    <property type="entry name" value="ALANINE_RACEMASE"/>
    <property type="match status" value="1"/>
</dbReference>
<organism evidence="8 9">
    <name type="scientific">Fructobacillus pseudoficulneus</name>
    <dbReference type="NCBI Taxonomy" id="220714"/>
    <lineage>
        <taxon>Bacteria</taxon>
        <taxon>Bacillati</taxon>
        <taxon>Bacillota</taxon>
        <taxon>Bacilli</taxon>
        <taxon>Lactobacillales</taxon>
        <taxon>Lactobacillaceae</taxon>
        <taxon>Fructobacillus</taxon>
    </lineage>
</organism>
<dbReference type="SUPFAM" id="SSF51419">
    <property type="entry name" value="PLP-binding barrel"/>
    <property type="match status" value="1"/>
</dbReference>
<dbReference type="EC" id="5.1.1.1" evidence="4"/>
<dbReference type="PANTHER" id="PTHR30511:SF0">
    <property type="entry name" value="ALANINE RACEMASE, CATABOLIC-RELATED"/>
    <property type="match status" value="1"/>
</dbReference>
<name>A0A3F3H405_9LACO</name>
<comment type="similarity">
    <text evidence="4">Belongs to the alanine racemase family.</text>
</comment>
<comment type="pathway">
    <text evidence="4">Amino-acid biosynthesis; D-alanine biosynthesis; D-alanine from L-alanine: step 1/1.</text>
</comment>
<dbReference type="InterPro" id="IPR011079">
    <property type="entry name" value="Ala_racemase_C"/>
</dbReference>
<keyword evidence="9" id="KW-1185">Reference proteome</keyword>
<dbReference type="InterPro" id="IPR000821">
    <property type="entry name" value="Ala_racemase"/>
</dbReference>
<feature type="binding site" evidence="4 6">
    <location>
        <position position="143"/>
    </location>
    <ligand>
        <name>substrate</name>
    </ligand>
</feature>
<evidence type="ECO:0000256" key="2">
    <source>
        <dbReference type="ARBA" id="ARBA00022898"/>
    </source>
</evidence>
<evidence type="ECO:0000313" key="9">
    <source>
        <dbReference type="Proteomes" id="UP000061227"/>
    </source>
</evidence>
<feature type="active site" description="Proton acceptor; specific for L-alanine" evidence="4">
    <location>
        <position position="272"/>
    </location>
</feature>
<keyword evidence="3 4" id="KW-0413">Isomerase</keyword>
<evidence type="ECO:0000256" key="4">
    <source>
        <dbReference type="HAMAP-Rule" id="MF_01201"/>
    </source>
</evidence>
<dbReference type="Gene3D" id="3.20.20.10">
    <property type="entry name" value="Alanine racemase"/>
    <property type="match status" value="1"/>
</dbReference>
<evidence type="ECO:0000259" key="7">
    <source>
        <dbReference type="SMART" id="SM01005"/>
    </source>
</evidence>
<dbReference type="GO" id="GO:0030632">
    <property type="term" value="P:D-alanine biosynthetic process"/>
    <property type="evidence" value="ECO:0007669"/>
    <property type="project" value="UniProtKB-UniRule"/>
</dbReference>
<feature type="domain" description="Alanine racemase C-terminal" evidence="7">
    <location>
        <begin position="251"/>
        <end position="376"/>
    </location>
</feature>
<dbReference type="SUPFAM" id="SSF50621">
    <property type="entry name" value="Alanine racemase C-terminal domain-like"/>
    <property type="match status" value="1"/>
</dbReference>
<dbReference type="GO" id="GO:0005829">
    <property type="term" value="C:cytosol"/>
    <property type="evidence" value="ECO:0007669"/>
    <property type="project" value="TreeGrafter"/>
</dbReference>
<dbReference type="InterPro" id="IPR020622">
    <property type="entry name" value="Ala_racemase_pyridoxalP-BS"/>
</dbReference>
<evidence type="ECO:0000256" key="5">
    <source>
        <dbReference type="PIRSR" id="PIRSR600821-50"/>
    </source>
</evidence>
<feature type="binding site" evidence="4 6">
    <location>
        <position position="319"/>
    </location>
    <ligand>
        <name>substrate</name>
    </ligand>
</feature>
<comment type="catalytic activity">
    <reaction evidence="4">
        <text>L-alanine = D-alanine</text>
        <dbReference type="Rhea" id="RHEA:20249"/>
        <dbReference type="ChEBI" id="CHEBI:57416"/>
        <dbReference type="ChEBI" id="CHEBI:57972"/>
        <dbReference type="EC" id="5.1.1.1"/>
    </reaction>
</comment>
<dbReference type="Pfam" id="PF01168">
    <property type="entry name" value="Ala_racemase_N"/>
    <property type="match status" value="1"/>
</dbReference>
<sequence>MTKEDAYSERGAAFFRSSSALVANAKAIMAHTGAKRLIAVIKADAYGHGATWAATTLAKQAAVHDFAVATVVEGEEVRSALPDDSYHIILLGVQNVALAARMANQHLEPAVGSLDWLLTARDNLVDSAATLRVHLAVDTGMGRMGAKSKAELSSMYQLVMADPHFELAGVFTHFATADDANQAYYDQQKADFLSVVQALGIDQKYWHLANSGSALLHHDEIPTETIRVGSVLYGYNPAYPAYESPIKLEPVGQFVGKIWGVHQLLAGEAVSYGATYVAKEDEWVGTVPVGYADGYRRTLSGMSVLINGQRQKILGRVTMDQVVVSLPGPVPINTDVTFIGQDGAERISVEELAEYGQTIPHEILTGIGRRIPRIDVK</sequence>
<evidence type="ECO:0000256" key="3">
    <source>
        <dbReference type="ARBA" id="ARBA00023235"/>
    </source>
</evidence>
<dbReference type="NCBIfam" id="TIGR00492">
    <property type="entry name" value="alr"/>
    <property type="match status" value="1"/>
</dbReference>
<dbReference type="InterPro" id="IPR029066">
    <property type="entry name" value="PLP-binding_barrel"/>
</dbReference>
<dbReference type="GO" id="GO:0008784">
    <property type="term" value="F:alanine racemase activity"/>
    <property type="evidence" value="ECO:0007669"/>
    <property type="project" value="UniProtKB-UniRule"/>
</dbReference>
<dbReference type="AlphaFoldDB" id="A0A3F3H405"/>
<dbReference type="InterPro" id="IPR001608">
    <property type="entry name" value="Ala_racemase_N"/>
</dbReference>
<comment type="cofactor">
    <cofactor evidence="1 4 5">
        <name>pyridoxal 5'-phosphate</name>
        <dbReference type="ChEBI" id="CHEBI:597326"/>
    </cofactor>
</comment>
<feature type="modified residue" description="N6-(pyridoxal phosphate)lysine" evidence="4 5">
    <location>
        <position position="42"/>
    </location>
</feature>
<dbReference type="UniPathway" id="UPA00042">
    <property type="reaction ID" value="UER00497"/>
</dbReference>
<feature type="active site" description="Proton acceptor; specific for D-alanine" evidence="4">
    <location>
        <position position="42"/>
    </location>
</feature>
<reference evidence="8 9" key="1">
    <citation type="journal article" date="2015" name="BMC Genomics">
        <title>Comparative genomics of Fructobacillus spp. and Leuconostoc spp. reveals niche-specific evolution of Fructobacillus spp.</title>
        <authorList>
            <person name="Endo A."/>
            <person name="Tanizawa Y."/>
            <person name="Tanaka N."/>
            <person name="Maeno S."/>
            <person name="Kumar H."/>
            <person name="Shiwa Y."/>
            <person name="Okada S."/>
            <person name="Yoshikawa H."/>
            <person name="Dicks L."/>
            <person name="Nakagawa J."/>
            <person name="Arita M."/>
        </authorList>
    </citation>
    <scope>NUCLEOTIDE SEQUENCE [LARGE SCALE GENOMIC DNA]</scope>
    <source>
        <strain evidence="8 9">DSM 15468</strain>
    </source>
</reference>
<dbReference type="OrthoDB" id="9813814at2"/>
<comment type="function">
    <text evidence="4">Catalyzes the interconversion of L-alanine and D-alanine. May also act on other amino acids.</text>
</comment>
<dbReference type="CDD" id="cd00430">
    <property type="entry name" value="PLPDE_III_AR"/>
    <property type="match status" value="1"/>
</dbReference>
<dbReference type="PRINTS" id="PR00992">
    <property type="entry name" value="ALARACEMASE"/>
</dbReference>
<dbReference type="Gene3D" id="2.40.37.10">
    <property type="entry name" value="Lyase, Ornithine Decarboxylase, Chain A, domain 1"/>
    <property type="match status" value="1"/>
</dbReference>
<evidence type="ECO:0000313" key="8">
    <source>
        <dbReference type="EMBL" id="GAP03118.1"/>
    </source>
</evidence>
<evidence type="ECO:0000256" key="1">
    <source>
        <dbReference type="ARBA" id="ARBA00001933"/>
    </source>
</evidence>